<dbReference type="EMBL" id="AP025318">
    <property type="protein sequence ID" value="BDD12382.1"/>
    <property type="molecule type" value="Genomic_DNA"/>
</dbReference>
<dbReference type="SUPFAM" id="SSF88946">
    <property type="entry name" value="Sigma2 domain of RNA polymerase sigma factors"/>
    <property type="match status" value="1"/>
</dbReference>
<reference evidence="5 6" key="1">
    <citation type="submission" date="2021-12" db="EMBL/GenBank/DDBJ databases">
        <title>Genome sequencing of bacteria with rrn-lacking chromosome and rrn-plasmid.</title>
        <authorList>
            <person name="Anda M."/>
            <person name="Iwasaki W."/>
        </authorList>
    </citation>
    <scope>NUCLEOTIDE SEQUENCE [LARGE SCALE GENOMIC DNA]</scope>
    <source>
        <strain evidence="5 6">DSM 100852</strain>
        <plasmid evidence="5 6">pFA4</plasmid>
    </source>
</reference>
<dbReference type="InterPro" id="IPR007627">
    <property type="entry name" value="RNA_pol_sigma70_r2"/>
</dbReference>
<protein>
    <recommendedName>
        <fullName evidence="4">RNA polymerase sigma-70 region 2 domain-containing protein</fullName>
    </recommendedName>
</protein>
<evidence type="ECO:0000313" key="5">
    <source>
        <dbReference type="EMBL" id="BDD12382.1"/>
    </source>
</evidence>
<dbReference type="KEGG" id="fax:FUAX_48140"/>
<accession>A0AAU9D4D6</accession>
<sequence>MVPVTFFAKYTAPTNDALGYDKSSLFSANIKTTVANGTLRRSMNHSQFKSFFEENYSPLCLYAYRIVNDDGLAKDIVQDSFLKIWEKIEGSDIENPKGYLFRIVRNKALDETGAQHTTLDDSFIGPSVDSSEKSLIIDECYDILKELLSRVPFKSREIFEMSRSAGI</sequence>
<keyword evidence="5" id="KW-0614">Plasmid</keyword>
<dbReference type="InterPro" id="IPR039425">
    <property type="entry name" value="RNA_pol_sigma-70-like"/>
</dbReference>
<organism evidence="5 6">
    <name type="scientific">Fulvitalea axinellae</name>
    <dbReference type="NCBI Taxonomy" id="1182444"/>
    <lineage>
        <taxon>Bacteria</taxon>
        <taxon>Pseudomonadati</taxon>
        <taxon>Bacteroidota</taxon>
        <taxon>Cytophagia</taxon>
        <taxon>Cytophagales</taxon>
        <taxon>Persicobacteraceae</taxon>
        <taxon>Fulvitalea</taxon>
    </lineage>
</organism>
<dbReference type="Gene3D" id="1.10.1740.10">
    <property type="match status" value="1"/>
</dbReference>
<dbReference type="GO" id="GO:0006352">
    <property type="term" value="P:DNA-templated transcription initiation"/>
    <property type="evidence" value="ECO:0007669"/>
    <property type="project" value="InterPro"/>
</dbReference>
<gene>
    <name evidence="5" type="ORF">FUAX_48140</name>
</gene>
<dbReference type="InterPro" id="IPR013325">
    <property type="entry name" value="RNA_pol_sigma_r2"/>
</dbReference>
<keyword evidence="3" id="KW-0804">Transcription</keyword>
<proteinExistence type="predicted"/>
<dbReference type="PANTHER" id="PTHR43133:SF46">
    <property type="entry name" value="RNA POLYMERASE SIGMA-70 FACTOR ECF SUBFAMILY"/>
    <property type="match status" value="1"/>
</dbReference>
<dbReference type="PANTHER" id="PTHR43133">
    <property type="entry name" value="RNA POLYMERASE ECF-TYPE SIGMA FACTO"/>
    <property type="match status" value="1"/>
</dbReference>
<dbReference type="GO" id="GO:0016987">
    <property type="term" value="F:sigma factor activity"/>
    <property type="evidence" value="ECO:0007669"/>
    <property type="project" value="UniProtKB-KW"/>
</dbReference>
<dbReference type="AlphaFoldDB" id="A0AAU9D4D6"/>
<evidence type="ECO:0000256" key="3">
    <source>
        <dbReference type="ARBA" id="ARBA00023163"/>
    </source>
</evidence>
<keyword evidence="6" id="KW-1185">Reference proteome</keyword>
<geneLocation type="plasmid" evidence="5 6">
    <name>pFA4</name>
</geneLocation>
<dbReference type="Proteomes" id="UP001348817">
    <property type="component" value="Plasmid pFA4"/>
</dbReference>
<evidence type="ECO:0000313" key="6">
    <source>
        <dbReference type="Proteomes" id="UP001348817"/>
    </source>
</evidence>
<evidence type="ECO:0000256" key="2">
    <source>
        <dbReference type="ARBA" id="ARBA00023082"/>
    </source>
</evidence>
<name>A0AAU9D4D6_9BACT</name>
<evidence type="ECO:0000259" key="4">
    <source>
        <dbReference type="Pfam" id="PF04542"/>
    </source>
</evidence>
<keyword evidence="2" id="KW-0731">Sigma factor</keyword>
<evidence type="ECO:0000256" key="1">
    <source>
        <dbReference type="ARBA" id="ARBA00023015"/>
    </source>
</evidence>
<feature type="domain" description="RNA polymerase sigma-70 region 2" evidence="4">
    <location>
        <begin position="52"/>
        <end position="111"/>
    </location>
</feature>
<keyword evidence="1" id="KW-0805">Transcription regulation</keyword>
<dbReference type="Pfam" id="PF04542">
    <property type="entry name" value="Sigma70_r2"/>
    <property type="match status" value="1"/>
</dbReference>